<gene>
    <name evidence="1" type="ORF">M413DRAFT_277551</name>
</gene>
<evidence type="ECO:0000313" key="1">
    <source>
        <dbReference type="EMBL" id="KIM37337.1"/>
    </source>
</evidence>
<evidence type="ECO:0000313" key="2">
    <source>
        <dbReference type="Proteomes" id="UP000053424"/>
    </source>
</evidence>
<reference evidence="1 2" key="1">
    <citation type="submission" date="2014-04" db="EMBL/GenBank/DDBJ databases">
        <authorList>
            <consortium name="DOE Joint Genome Institute"/>
            <person name="Kuo A."/>
            <person name="Gay G."/>
            <person name="Dore J."/>
            <person name="Kohler A."/>
            <person name="Nagy L.G."/>
            <person name="Floudas D."/>
            <person name="Copeland A."/>
            <person name="Barry K.W."/>
            <person name="Cichocki N."/>
            <person name="Veneault-Fourrey C."/>
            <person name="LaButti K."/>
            <person name="Lindquist E.A."/>
            <person name="Lipzen A."/>
            <person name="Lundell T."/>
            <person name="Morin E."/>
            <person name="Murat C."/>
            <person name="Sun H."/>
            <person name="Tunlid A."/>
            <person name="Henrissat B."/>
            <person name="Grigoriev I.V."/>
            <person name="Hibbett D.S."/>
            <person name="Martin F."/>
            <person name="Nordberg H.P."/>
            <person name="Cantor M.N."/>
            <person name="Hua S.X."/>
        </authorList>
    </citation>
    <scope>NUCLEOTIDE SEQUENCE [LARGE SCALE GENOMIC DNA]</scope>
    <source>
        <strain evidence="2">h7</strain>
    </source>
</reference>
<dbReference type="EMBL" id="KN831798">
    <property type="protein sequence ID" value="KIM37337.1"/>
    <property type="molecule type" value="Genomic_DNA"/>
</dbReference>
<sequence>MEVTTHRIIALLTLHSSRWRNLYLDVGADIPVRLRLFCFHGSQPTPPAGSKWWNITRSEIQHGAQGLPYVFRAQEISPDVGRYWLGQHHTCNSPTSERQRVRRGVTTTPALEYCYVSEFTKSSSDYNLERPLSIRDCTRRASRRRCNRIPKDLSKNVVLSLEEWTRNEGWMRVGFITGDNHGISSPALNLKLLPQIVELVVLRMLTQSGSGDVMDEILVRIFHSPPNQGRSTIATESRNVSPPL</sequence>
<reference evidence="2" key="2">
    <citation type="submission" date="2015-01" db="EMBL/GenBank/DDBJ databases">
        <title>Evolutionary Origins and Diversification of the Mycorrhizal Mutualists.</title>
        <authorList>
            <consortium name="DOE Joint Genome Institute"/>
            <consortium name="Mycorrhizal Genomics Consortium"/>
            <person name="Kohler A."/>
            <person name="Kuo A."/>
            <person name="Nagy L.G."/>
            <person name="Floudas D."/>
            <person name="Copeland A."/>
            <person name="Barry K.W."/>
            <person name="Cichocki N."/>
            <person name="Veneault-Fourrey C."/>
            <person name="LaButti K."/>
            <person name="Lindquist E.A."/>
            <person name="Lipzen A."/>
            <person name="Lundell T."/>
            <person name="Morin E."/>
            <person name="Murat C."/>
            <person name="Riley R."/>
            <person name="Ohm R."/>
            <person name="Sun H."/>
            <person name="Tunlid A."/>
            <person name="Henrissat B."/>
            <person name="Grigoriev I.V."/>
            <person name="Hibbett D.S."/>
            <person name="Martin F."/>
        </authorList>
    </citation>
    <scope>NUCLEOTIDE SEQUENCE [LARGE SCALE GENOMIC DNA]</scope>
    <source>
        <strain evidence="2">h7</strain>
    </source>
</reference>
<accession>A0A0C2Y8I9</accession>
<dbReference type="HOGENOM" id="CLU_1138111_0_0_1"/>
<keyword evidence="2" id="KW-1185">Reference proteome</keyword>
<name>A0A0C2Y8I9_HEBCY</name>
<protein>
    <submittedName>
        <fullName evidence="1">Uncharacterized protein</fullName>
    </submittedName>
</protein>
<dbReference type="Proteomes" id="UP000053424">
    <property type="component" value="Unassembled WGS sequence"/>
</dbReference>
<proteinExistence type="predicted"/>
<dbReference type="AlphaFoldDB" id="A0A0C2Y8I9"/>
<organism evidence="1 2">
    <name type="scientific">Hebeloma cylindrosporum</name>
    <dbReference type="NCBI Taxonomy" id="76867"/>
    <lineage>
        <taxon>Eukaryota</taxon>
        <taxon>Fungi</taxon>
        <taxon>Dikarya</taxon>
        <taxon>Basidiomycota</taxon>
        <taxon>Agaricomycotina</taxon>
        <taxon>Agaricomycetes</taxon>
        <taxon>Agaricomycetidae</taxon>
        <taxon>Agaricales</taxon>
        <taxon>Agaricineae</taxon>
        <taxon>Hymenogastraceae</taxon>
        <taxon>Hebeloma</taxon>
    </lineage>
</organism>